<sequence>MKRHTLAALSLALASAGVIAQTAAPARPQLPVPTAAQITERCDKDLAAARAMLARIEAGGVNRNVFRAMNELSMLIEDVSGPLYIIGNVSTDKATRDAADNCTVKYAPLETQIYQSERLFKRVKAAKPADAVERVYKQDLLDAFEDSGIALPLAKRKRVQAITEQMANIAKDFERNIREDGTKVPATAEELTGTPQPVIDKLKKDEQGRLIVTLDYPTYIPIMENARSESLRERVWRAKQSEGGAQNLKLLDQITELRQELAGLYGYPDFAALTLKRKMAGNPKAVTDFLASVRKATLEREKQDIDELRAFKAKTFGTPLEATRVNRWDVSFLQTALKKERYSVDNEALRKYFPTEASVRFMLRLSETLYGIRFEETKVPTWHQDVRVVNVFDTKSNAFIASIYLDLFPREGKYNHAAVWPVRNVSKLTGRTPIPVLVTNLNREGLDQNELETLLHEFGHALHGALSVARFNAQAGTSVKRDFVEAPSQMFEEWARREEPLKFFAQVCGPTCPVLSKEQIAQLDAARKFGAGLRYATQWVYASFDMALTHDRKDKTSLDAWKRIQGSTPLGYVEGTMFPAGFGHLVGGYAAGYYGYMWSEVLALDMLSAFGGSMLNQKVGGAYRQLILAPGGQRPPHELVEAFLGRKPNSDAFFAEISGKR</sequence>
<dbReference type="Gene3D" id="3.40.390.10">
    <property type="entry name" value="Collagenase (Catalytic Domain)"/>
    <property type="match status" value="1"/>
</dbReference>
<evidence type="ECO:0000313" key="11">
    <source>
        <dbReference type="Proteomes" id="UP001595556"/>
    </source>
</evidence>
<keyword evidence="3 7" id="KW-0479">Metal-binding</keyword>
<feature type="chain" id="PRO_5047263515" evidence="8">
    <location>
        <begin position="21"/>
        <end position="661"/>
    </location>
</feature>
<dbReference type="Gene3D" id="1.10.1370.40">
    <property type="match status" value="1"/>
</dbReference>
<keyword evidence="5 7" id="KW-0862">Zinc</keyword>
<dbReference type="InterPro" id="IPR001567">
    <property type="entry name" value="Pept_M3A_M3B_dom"/>
</dbReference>
<keyword evidence="11" id="KW-1185">Reference proteome</keyword>
<name>A0ABV7H148_9BURK</name>
<dbReference type="InterPro" id="IPR045090">
    <property type="entry name" value="Pept_M3A_M3B"/>
</dbReference>
<accession>A0ABV7H148</accession>
<keyword evidence="2 7" id="KW-0645">Protease</keyword>
<dbReference type="Proteomes" id="UP001595556">
    <property type="component" value="Unassembled WGS sequence"/>
</dbReference>
<dbReference type="SUPFAM" id="SSF55486">
    <property type="entry name" value="Metalloproteases ('zincins'), catalytic domain"/>
    <property type="match status" value="1"/>
</dbReference>
<dbReference type="Pfam" id="PF01432">
    <property type="entry name" value="Peptidase_M3"/>
    <property type="match status" value="1"/>
</dbReference>
<gene>
    <name evidence="10" type="ORF">ACFOEN_01420</name>
</gene>
<evidence type="ECO:0000259" key="9">
    <source>
        <dbReference type="Pfam" id="PF01432"/>
    </source>
</evidence>
<evidence type="ECO:0000256" key="1">
    <source>
        <dbReference type="ARBA" id="ARBA00006040"/>
    </source>
</evidence>
<comment type="caution">
    <text evidence="10">The sequence shown here is derived from an EMBL/GenBank/DDBJ whole genome shotgun (WGS) entry which is preliminary data.</text>
</comment>
<dbReference type="CDD" id="cd06455">
    <property type="entry name" value="M3A_TOP"/>
    <property type="match status" value="1"/>
</dbReference>
<organism evidence="10 11">
    <name type="scientific">Piscinibacterium candidicorallinum</name>
    <dbReference type="NCBI Taxonomy" id="1793872"/>
    <lineage>
        <taxon>Bacteria</taxon>
        <taxon>Pseudomonadati</taxon>
        <taxon>Pseudomonadota</taxon>
        <taxon>Betaproteobacteria</taxon>
        <taxon>Burkholderiales</taxon>
        <taxon>Piscinibacterium</taxon>
    </lineage>
</organism>
<dbReference type="Gene3D" id="1.10.1370.10">
    <property type="entry name" value="Neurolysin, domain 3"/>
    <property type="match status" value="1"/>
</dbReference>
<feature type="domain" description="Peptidase M3A/M3B catalytic" evidence="9">
    <location>
        <begin position="223"/>
        <end position="656"/>
    </location>
</feature>
<protein>
    <submittedName>
        <fullName evidence="10">M3 family metallopeptidase</fullName>
        <ecNumber evidence="10">3.4.24.-</ecNumber>
    </submittedName>
</protein>
<evidence type="ECO:0000256" key="2">
    <source>
        <dbReference type="ARBA" id="ARBA00022670"/>
    </source>
</evidence>
<evidence type="ECO:0000256" key="3">
    <source>
        <dbReference type="ARBA" id="ARBA00022723"/>
    </source>
</evidence>
<comment type="cofactor">
    <cofactor evidence="7">
        <name>Zn(2+)</name>
        <dbReference type="ChEBI" id="CHEBI:29105"/>
    </cofactor>
    <text evidence="7">Binds 1 zinc ion.</text>
</comment>
<evidence type="ECO:0000256" key="6">
    <source>
        <dbReference type="ARBA" id="ARBA00023049"/>
    </source>
</evidence>
<dbReference type="InterPro" id="IPR024079">
    <property type="entry name" value="MetalloPept_cat_dom_sf"/>
</dbReference>
<keyword evidence="8" id="KW-0732">Signal</keyword>
<evidence type="ECO:0000313" key="10">
    <source>
        <dbReference type="EMBL" id="MFC3146296.1"/>
    </source>
</evidence>
<keyword evidence="4 7" id="KW-0378">Hydrolase</keyword>
<dbReference type="RefSeq" id="WP_377300575.1">
    <property type="nucleotide sequence ID" value="NZ_CP180191.1"/>
</dbReference>
<dbReference type="EC" id="3.4.24.-" evidence="10"/>
<keyword evidence="6 7" id="KW-0482">Metalloprotease</keyword>
<reference evidence="11" key="1">
    <citation type="journal article" date="2019" name="Int. J. Syst. Evol. Microbiol.">
        <title>The Global Catalogue of Microorganisms (GCM) 10K type strain sequencing project: providing services to taxonomists for standard genome sequencing and annotation.</title>
        <authorList>
            <consortium name="The Broad Institute Genomics Platform"/>
            <consortium name="The Broad Institute Genome Sequencing Center for Infectious Disease"/>
            <person name="Wu L."/>
            <person name="Ma J."/>
        </authorList>
    </citation>
    <scope>NUCLEOTIDE SEQUENCE [LARGE SCALE GENOMIC DNA]</scope>
    <source>
        <strain evidence="11">KCTC 52168</strain>
    </source>
</reference>
<proteinExistence type="inferred from homology"/>
<dbReference type="EMBL" id="JBHRTI010000003">
    <property type="protein sequence ID" value="MFC3146296.1"/>
    <property type="molecule type" value="Genomic_DNA"/>
</dbReference>
<evidence type="ECO:0000256" key="7">
    <source>
        <dbReference type="RuleBase" id="RU003435"/>
    </source>
</evidence>
<comment type="similarity">
    <text evidence="1 7">Belongs to the peptidase M3 family.</text>
</comment>
<dbReference type="PANTHER" id="PTHR11804">
    <property type="entry name" value="PROTEASE M3 THIMET OLIGOPEPTIDASE-RELATED"/>
    <property type="match status" value="1"/>
</dbReference>
<evidence type="ECO:0000256" key="4">
    <source>
        <dbReference type="ARBA" id="ARBA00022801"/>
    </source>
</evidence>
<evidence type="ECO:0000256" key="5">
    <source>
        <dbReference type="ARBA" id="ARBA00022833"/>
    </source>
</evidence>
<dbReference type="GO" id="GO:0016787">
    <property type="term" value="F:hydrolase activity"/>
    <property type="evidence" value="ECO:0007669"/>
    <property type="project" value="UniProtKB-KW"/>
</dbReference>
<feature type="signal peptide" evidence="8">
    <location>
        <begin position="1"/>
        <end position="20"/>
    </location>
</feature>
<dbReference type="InterPro" id="IPR024077">
    <property type="entry name" value="Neurolysin/TOP_dom2"/>
</dbReference>
<evidence type="ECO:0000256" key="8">
    <source>
        <dbReference type="SAM" id="SignalP"/>
    </source>
</evidence>
<dbReference type="PANTHER" id="PTHR11804:SF84">
    <property type="entry name" value="SACCHAROLYSIN"/>
    <property type="match status" value="1"/>
</dbReference>